<reference evidence="1 2" key="1">
    <citation type="journal article" date="2024" name="Plant Biotechnol. J.">
        <title>Genome and CRISPR/Cas9 system of a widespread forest tree (Populus alba) in the world.</title>
        <authorList>
            <person name="Liu Y.J."/>
            <person name="Jiang P.F."/>
            <person name="Han X.M."/>
            <person name="Li X.Y."/>
            <person name="Wang H.M."/>
            <person name="Wang Y.J."/>
            <person name="Wang X.X."/>
            <person name="Zeng Q.Y."/>
        </authorList>
    </citation>
    <scope>NUCLEOTIDE SEQUENCE [LARGE SCALE GENOMIC DNA]</scope>
    <source>
        <strain evidence="2">cv. PAL-ZL1</strain>
    </source>
</reference>
<proteinExistence type="predicted"/>
<gene>
    <name evidence="1" type="ORF">D5086_032056</name>
</gene>
<protein>
    <submittedName>
        <fullName evidence="1">Uncharacterized protein</fullName>
    </submittedName>
</protein>
<evidence type="ECO:0000313" key="2">
    <source>
        <dbReference type="Proteomes" id="UP000309997"/>
    </source>
</evidence>
<keyword evidence="2" id="KW-1185">Reference proteome</keyword>
<dbReference type="EMBL" id="RCHU02000018">
    <property type="protein sequence ID" value="KAL3566641.1"/>
    <property type="molecule type" value="Genomic_DNA"/>
</dbReference>
<dbReference type="Proteomes" id="UP000309997">
    <property type="component" value="Unassembled WGS sequence"/>
</dbReference>
<comment type="caution">
    <text evidence="1">The sequence shown here is derived from an EMBL/GenBank/DDBJ whole genome shotgun (WGS) entry which is preliminary data.</text>
</comment>
<evidence type="ECO:0000313" key="1">
    <source>
        <dbReference type="EMBL" id="KAL3566641.1"/>
    </source>
</evidence>
<name>A0ACC4AKA0_POPAL</name>
<accession>A0ACC4AKA0</accession>
<organism evidence="1 2">
    <name type="scientific">Populus alba</name>
    <name type="common">White poplar</name>
    <dbReference type="NCBI Taxonomy" id="43335"/>
    <lineage>
        <taxon>Eukaryota</taxon>
        <taxon>Viridiplantae</taxon>
        <taxon>Streptophyta</taxon>
        <taxon>Embryophyta</taxon>
        <taxon>Tracheophyta</taxon>
        <taxon>Spermatophyta</taxon>
        <taxon>Magnoliopsida</taxon>
        <taxon>eudicotyledons</taxon>
        <taxon>Gunneridae</taxon>
        <taxon>Pentapetalae</taxon>
        <taxon>rosids</taxon>
        <taxon>fabids</taxon>
        <taxon>Malpighiales</taxon>
        <taxon>Salicaceae</taxon>
        <taxon>Saliceae</taxon>
        <taxon>Populus</taxon>
    </lineage>
</organism>
<sequence length="191" mass="22052">MASLRAFLVALFIFAVAFDPSSVNAKFSKSMYFYWGAHNSAILGDGDDLQLVLNQAWYIDNVPIRVFRNYENEGIAYPNKQGMRVYSSLWNADNWATQGGRVKIDWTVAPFIARYRNFRARACKWNGLVSINQCAANTPANWWTSPAYSKLSDARLGQMKWVRDNYMIYNYCNDTKRFNGQMPPECFKAQF</sequence>